<feature type="region of interest" description="Disordered" evidence="1">
    <location>
        <begin position="17"/>
        <end position="39"/>
    </location>
</feature>
<organism evidence="2">
    <name type="scientific">Arundo donax</name>
    <name type="common">Giant reed</name>
    <name type="synonym">Donax arundinaceus</name>
    <dbReference type="NCBI Taxonomy" id="35708"/>
    <lineage>
        <taxon>Eukaryota</taxon>
        <taxon>Viridiplantae</taxon>
        <taxon>Streptophyta</taxon>
        <taxon>Embryophyta</taxon>
        <taxon>Tracheophyta</taxon>
        <taxon>Spermatophyta</taxon>
        <taxon>Magnoliopsida</taxon>
        <taxon>Liliopsida</taxon>
        <taxon>Poales</taxon>
        <taxon>Poaceae</taxon>
        <taxon>PACMAD clade</taxon>
        <taxon>Arundinoideae</taxon>
        <taxon>Arundineae</taxon>
        <taxon>Arundo</taxon>
    </lineage>
</organism>
<dbReference type="AlphaFoldDB" id="A0A0A8ZEC7"/>
<dbReference type="EMBL" id="GBRH01260131">
    <property type="protein sequence ID" value="JAD37764.1"/>
    <property type="molecule type" value="Transcribed_RNA"/>
</dbReference>
<evidence type="ECO:0000313" key="2">
    <source>
        <dbReference type="EMBL" id="JAD37764.1"/>
    </source>
</evidence>
<proteinExistence type="predicted"/>
<name>A0A0A8ZEC7_ARUDO</name>
<reference evidence="2" key="1">
    <citation type="submission" date="2014-09" db="EMBL/GenBank/DDBJ databases">
        <authorList>
            <person name="Magalhaes I.L.F."/>
            <person name="Oliveira U."/>
            <person name="Santos F.R."/>
            <person name="Vidigal T.H.D.A."/>
            <person name="Brescovit A.D."/>
            <person name="Santos A.J."/>
        </authorList>
    </citation>
    <scope>NUCLEOTIDE SEQUENCE</scope>
    <source>
        <tissue evidence="2">Shoot tissue taken approximately 20 cm above the soil surface</tissue>
    </source>
</reference>
<accession>A0A0A8ZEC7</accession>
<reference evidence="2" key="2">
    <citation type="journal article" date="2015" name="Data Brief">
        <title>Shoot transcriptome of the giant reed, Arundo donax.</title>
        <authorList>
            <person name="Barrero R.A."/>
            <person name="Guerrero F.D."/>
            <person name="Moolhuijzen P."/>
            <person name="Goolsby J.A."/>
            <person name="Tidwell J."/>
            <person name="Bellgard S.E."/>
            <person name="Bellgard M.I."/>
        </authorList>
    </citation>
    <scope>NUCLEOTIDE SEQUENCE</scope>
    <source>
        <tissue evidence="2">Shoot tissue taken approximately 20 cm above the soil surface</tissue>
    </source>
</reference>
<protein>
    <submittedName>
        <fullName evidence="2">Uncharacterized protein</fullName>
    </submittedName>
</protein>
<feature type="compositionally biased region" description="Low complexity" evidence="1">
    <location>
        <begin position="17"/>
        <end position="32"/>
    </location>
</feature>
<evidence type="ECO:0000256" key="1">
    <source>
        <dbReference type="SAM" id="MobiDB-lite"/>
    </source>
</evidence>
<sequence length="53" mass="6097">MLWPFCQAFHQTVSLRPPSLHTSHTHQPSHSSAARSGEAFDRTALWRPRCHQC</sequence>